<feature type="transmembrane region" description="Helical" evidence="16">
    <location>
        <begin position="985"/>
        <end position="1005"/>
    </location>
</feature>
<dbReference type="SMART" id="SM00044">
    <property type="entry name" value="CYCc"/>
    <property type="match status" value="2"/>
</dbReference>
<feature type="transmembrane region" description="Helical" evidence="16">
    <location>
        <begin position="213"/>
        <end position="230"/>
    </location>
</feature>
<evidence type="ECO:0000256" key="1">
    <source>
        <dbReference type="ARBA" id="ARBA00001593"/>
    </source>
</evidence>
<evidence type="ECO:0000313" key="18">
    <source>
        <dbReference type="Proteomes" id="UP000466442"/>
    </source>
</evidence>
<feature type="transmembrane region" description="Helical" evidence="16">
    <location>
        <begin position="183"/>
        <end position="201"/>
    </location>
</feature>
<proteinExistence type="inferred from homology"/>
<feature type="transmembrane region" description="Helical" evidence="16">
    <location>
        <begin position="157"/>
        <end position="176"/>
    </location>
</feature>
<dbReference type="GO" id="GO:0035556">
    <property type="term" value="P:intracellular signal transduction"/>
    <property type="evidence" value="ECO:0007669"/>
    <property type="project" value="InterPro"/>
</dbReference>
<sequence>MEGEAVMETDGGGEASEDAKKVYKYKSRWVAAFNKHKSQEADPSLANPTVKISNHDAQTEEPVVPEERKASVPEDSSQTQEVDEAEVFKRGKVFKGVYLLSLTNSFKEKRLEIAYQRYSHRQRQRSLIIVNIVDAIVKIIVAIIAVQSRGYAWDVSVLWTVAGVLANLVLCSLGCWRNVANNYLHWAALATWVVLNFQGLSGWCYGFSYGESLVWYDLFTIFVTYAMLPLPLRWSLAAGSITPFLHLIITTYFLIEFNVNLGCLLRQLLATALLYAAVNFTGTYTKYLTDRSQRKAFLETHRSTETRFKTQKENEQQEKLLLSVLPDFVAKEMIRDIANESERGAFTPHQFHRIYIHCYENVSILFADIKGFTAWASQTSAQELVRVLNDLFAKFDKLAMENHCLRIKLLGDCYYCVSGLPEERPDHAACCVEMGLHMIKAITDVRNKLGVDLNMRIGIHSGSVLCGVLGLRKWQFDVWSYDVTLANHMESGGIPGRVHISKATLACLNNAYEVEPGYGDTRDPYLKEHEVVTYLIKQVVPTKQVHRVGREVSRARLWSEGEQTLIAVHQVNKPKTRNCLASFLTSARGLIPRLFGCIAEKERKKQVDSNGNHGNHSAGYTEVWTPEIPFENEKIPYYGLLNSAIDNPEPNDTRGVASKLQLSSTGQELERSEAENEATNDISSAEEADIMMDHCIEVESNQRMRKENISPWTLRFRLSNMEDEFCQLREDMFKSNMLICYVIWIFIVSIQITILPMNPLASVYMFFATFALTSAVLLVMAEELPKLPQQLQRVSTALVHNRFRRSVFILGFVAVMALASTVILILLPDHLKFHQGVNSTTNLSSLGCYGYDCTQLSSVSVTNKTLSTGKPRASKTSSPVQHAKTTADSTTAENSVAQHTFNRLLFNYFSVDPNTLDTYARVKRNATDDVDNDVRNETVRLEIIPDEMPPYLLACLHVEHLVFTWVLCLIALATTLKLYFLVKTALAAVMVGGYSYLIMGLYPMIFKQKELDRDLKMPFYAQMLLILSIFFVLVAYHARLVEITSRLDFLWKLEAQRELADMRETRKNNRQLLRNILPDHVAHHFLHDRVADELYSQTRNKVGVMFASIPNFTEFYSEDVNKGMECIRLLNEIIVDFDELLAESRFSSIEKIKTVGACYMAASGLNPSVETSDGYAHVCALVDFALAMKQCLDVINKHSFNNFHLRVGISSGPLVGGVIGARKPVYDIWGNTVNEASRMDSTGKMGRIQVPKHTATMLIERGYNMEYRGFVAVKGKGEMETFFVLGRGDAQEEAVPKPTKKAQHSQTFNAISTINSSRLTVYAGVGSLSRTKSQQATSLSAAHKLVNFSSFRISKPSPSPLRRNTTRGPARGTSQSTVHTSDNSLRQLSVDPSLLHSAPDTRNASPNLSEGNLRSVSMNFGPTPEHGR</sequence>
<evidence type="ECO:0000256" key="11">
    <source>
        <dbReference type="ARBA" id="ARBA00022998"/>
    </source>
</evidence>
<feature type="transmembrane region" description="Helical" evidence="16">
    <location>
        <begin position="127"/>
        <end position="145"/>
    </location>
</feature>
<feature type="transmembrane region" description="Helical" evidence="16">
    <location>
        <begin position="763"/>
        <end position="781"/>
    </location>
</feature>
<comment type="subcellular location">
    <subcellularLocation>
        <location evidence="3">Membrane</location>
        <topology evidence="3">Multi-pass membrane protein</topology>
    </subcellularLocation>
</comment>
<reference evidence="17" key="1">
    <citation type="journal article" date="2021" name="Mol. Ecol. Resour.">
        <title>Apolygus lucorum genome provides insights into omnivorousness and mesophyll feeding.</title>
        <authorList>
            <person name="Liu Y."/>
            <person name="Liu H."/>
            <person name="Wang H."/>
            <person name="Huang T."/>
            <person name="Liu B."/>
            <person name="Yang B."/>
            <person name="Yin L."/>
            <person name="Li B."/>
            <person name="Zhang Y."/>
            <person name="Zhang S."/>
            <person name="Jiang F."/>
            <person name="Zhang X."/>
            <person name="Ren Y."/>
            <person name="Wang B."/>
            <person name="Wang S."/>
            <person name="Lu Y."/>
            <person name="Wu K."/>
            <person name="Fan W."/>
            <person name="Wang G."/>
        </authorList>
    </citation>
    <scope>NUCLEOTIDE SEQUENCE</scope>
    <source>
        <strain evidence="17">12Hb</strain>
    </source>
</reference>
<keyword evidence="8" id="KW-0067">ATP-binding</keyword>
<keyword evidence="13 14" id="KW-0456">Lyase</keyword>
<feature type="compositionally biased region" description="Polar residues" evidence="15">
    <location>
        <begin position="1400"/>
        <end position="1420"/>
    </location>
</feature>
<evidence type="ECO:0000256" key="10">
    <source>
        <dbReference type="ARBA" id="ARBA00022989"/>
    </source>
</evidence>
<evidence type="ECO:0000256" key="9">
    <source>
        <dbReference type="ARBA" id="ARBA00022842"/>
    </source>
</evidence>
<dbReference type="SUPFAM" id="SSF55073">
    <property type="entry name" value="Nucleotide cyclase"/>
    <property type="match status" value="2"/>
</dbReference>
<evidence type="ECO:0000256" key="4">
    <source>
        <dbReference type="ARBA" id="ARBA00012201"/>
    </source>
</evidence>
<dbReference type="InterPro" id="IPR029787">
    <property type="entry name" value="Nucleotide_cyclase"/>
</dbReference>
<keyword evidence="5 16" id="KW-0812">Transmembrane</keyword>
<keyword evidence="10 16" id="KW-1133">Transmembrane helix</keyword>
<dbReference type="GO" id="GO:0004016">
    <property type="term" value="F:adenylate cyclase activity"/>
    <property type="evidence" value="ECO:0007669"/>
    <property type="project" value="UniProtKB-EC"/>
</dbReference>
<feature type="transmembrane region" description="Helical" evidence="16">
    <location>
        <begin position="1017"/>
        <end position="1036"/>
    </location>
</feature>
<keyword evidence="6" id="KW-0479">Metal-binding</keyword>
<keyword evidence="18" id="KW-1185">Reference proteome</keyword>
<dbReference type="PROSITE" id="PS50125">
    <property type="entry name" value="GUANYLATE_CYCLASE_2"/>
    <property type="match status" value="2"/>
</dbReference>
<comment type="similarity">
    <text evidence="14">Belongs to the adenylyl cyclase class-4/guanylyl cyclase family.</text>
</comment>
<dbReference type="InterPro" id="IPR009398">
    <property type="entry name" value="Adcy_conserved_dom"/>
</dbReference>
<dbReference type="InterPro" id="IPR018297">
    <property type="entry name" value="A/G_cyclase_CS"/>
</dbReference>
<evidence type="ECO:0000256" key="13">
    <source>
        <dbReference type="ARBA" id="ARBA00023239"/>
    </source>
</evidence>
<dbReference type="GO" id="GO:0006171">
    <property type="term" value="P:cAMP biosynthetic process"/>
    <property type="evidence" value="ECO:0007669"/>
    <property type="project" value="UniProtKB-KW"/>
</dbReference>
<dbReference type="PANTHER" id="PTHR45627:SF1">
    <property type="entry name" value="ADENYLATE CYCLASE TYPE 8"/>
    <property type="match status" value="1"/>
</dbReference>
<dbReference type="Gene3D" id="3.30.70.1230">
    <property type="entry name" value="Nucleotide cyclase"/>
    <property type="match status" value="2"/>
</dbReference>
<dbReference type="Pfam" id="PF06327">
    <property type="entry name" value="Adcy_cons_dom"/>
    <property type="match status" value="1"/>
</dbReference>
<dbReference type="OrthoDB" id="60033at2759"/>
<dbReference type="FunFam" id="3.30.70.1230:FF:000006">
    <property type="entry name" value="Adenylate cyclase"/>
    <property type="match status" value="1"/>
</dbReference>
<keyword evidence="11" id="KW-0115">cAMP biosynthesis</keyword>
<feature type="region of interest" description="Disordered" evidence="15">
    <location>
        <begin position="1352"/>
        <end position="1428"/>
    </location>
</feature>
<dbReference type="InterPro" id="IPR032628">
    <property type="entry name" value="AC_N"/>
</dbReference>
<keyword evidence="12 16" id="KW-0472">Membrane</keyword>
<comment type="catalytic activity">
    <reaction evidence="1">
        <text>ATP = 3',5'-cyclic AMP + diphosphate</text>
        <dbReference type="Rhea" id="RHEA:15389"/>
        <dbReference type="ChEBI" id="CHEBI:30616"/>
        <dbReference type="ChEBI" id="CHEBI:33019"/>
        <dbReference type="ChEBI" id="CHEBI:58165"/>
        <dbReference type="EC" id="4.6.1.1"/>
    </reaction>
</comment>
<comment type="caution">
    <text evidence="17">The sequence shown here is derived from an EMBL/GenBank/DDBJ whole genome shotgun (WGS) entry which is preliminary data.</text>
</comment>
<evidence type="ECO:0000256" key="5">
    <source>
        <dbReference type="ARBA" id="ARBA00022692"/>
    </source>
</evidence>
<evidence type="ECO:0000256" key="7">
    <source>
        <dbReference type="ARBA" id="ARBA00022741"/>
    </source>
</evidence>
<accession>A0A6A4J7K1</accession>
<protein>
    <recommendedName>
        <fullName evidence="4">adenylate cyclase</fullName>
        <ecNumber evidence="4">4.6.1.1</ecNumber>
    </recommendedName>
</protein>
<keyword evidence="7" id="KW-0547">Nucleotide-binding</keyword>
<dbReference type="InterPro" id="IPR001054">
    <property type="entry name" value="A/G_cyclase"/>
</dbReference>
<comment type="cofactor">
    <cofactor evidence="2">
        <name>Mg(2+)</name>
        <dbReference type="ChEBI" id="CHEBI:18420"/>
    </cofactor>
</comment>
<dbReference type="Pfam" id="PF00211">
    <property type="entry name" value="Guanylate_cyc"/>
    <property type="match status" value="2"/>
</dbReference>
<dbReference type="PANTHER" id="PTHR45627">
    <property type="entry name" value="ADENYLATE CYCLASE TYPE 1"/>
    <property type="match status" value="1"/>
</dbReference>
<evidence type="ECO:0000256" key="15">
    <source>
        <dbReference type="SAM" id="MobiDB-lite"/>
    </source>
</evidence>
<dbReference type="CDD" id="cd07302">
    <property type="entry name" value="CHD"/>
    <property type="match status" value="2"/>
</dbReference>
<feature type="region of interest" description="Disordered" evidence="15">
    <location>
        <begin position="649"/>
        <end position="681"/>
    </location>
</feature>
<feature type="transmembrane region" description="Helical" evidence="16">
    <location>
        <begin position="807"/>
        <end position="827"/>
    </location>
</feature>
<evidence type="ECO:0000313" key="17">
    <source>
        <dbReference type="EMBL" id="KAF6207100.1"/>
    </source>
</evidence>
<feature type="transmembrane region" description="Helical" evidence="16">
    <location>
        <begin position="237"/>
        <end position="255"/>
    </location>
</feature>
<feature type="transmembrane region" description="Helical" evidence="16">
    <location>
        <begin position="951"/>
        <end position="973"/>
    </location>
</feature>
<evidence type="ECO:0000256" key="16">
    <source>
        <dbReference type="SAM" id="Phobius"/>
    </source>
</evidence>
<evidence type="ECO:0000256" key="2">
    <source>
        <dbReference type="ARBA" id="ARBA00001946"/>
    </source>
</evidence>
<feature type="region of interest" description="Disordered" evidence="15">
    <location>
        <begin position="37"/>
        <end position="81"/>
    </location>
</feature>
<name>A0A6A4J7K1_APOLU</name>
<organism evidence="17 18">
    <name type="scientific">Apolygus lucorum</name>
    <name type="common">Small green plant bug</name>
    <name type="synonym">Lygocoris lucorum</name>
    <dbReference type="NCBI Taxonomy" id="248454"/>
    <lineage>
        <taxon>Eukaryota</taxon>
        <taxon>Metazoa</taxon>
        <taxon>Ecdysozoa</taxon>
        <taxon>Arthropoda</taxon>
        <taxon>Hexapoda</taxon>
        <taxon>Insecta</taxon>
        <taxon>Pterygota</taxon>
        <taxon>Neoptera</taxon>
        <taxon>Paraneoptera</taxon>
        <taxon>Hemiptera</taxon>
        <taxon>Heteroptera</taxon>
        <taxon>Panheteroptera</taxon>
        <taxon>Cimicomorpha</taxon>
        <taxon>Miridae</taxon>
        <taxon>Mirini</taxon>
        <taxon>Apolygus</taxon>
    </lineage>
</organism>
<keyword evidence="9" id="KW-0460">Magnesium</keyword>
<dbReference type="GO" id="GO:0005524">
    <property type="term" value="F:ATP binding"/>
    <property type="evidence" value="ECO:0007669"/>
    <property type="project" value="UniProtKB-KW"/>
</dbReference>
<dbReference type="GO" id="GO:0005886">
    <property type="term" value="C:plasma membrane"/>
    <property type="evidence" value="ECO:0007669"/>
    <property type="project" value="InterPro"/>
</dbReference>
<dbReference type="GO" id="GO:0046872">
    <property type="term" value="F:metal ion binding"/>
    <property type="evidence" value="ECO:0007669"/>
    <property type="project" value="UniProtKB-KW"/>
</dbReference>
<evidence type="ECO:0000256" key="8">
    <source>
        <dbReference type="ARBA" id="ARBA00022840"/>
    </source>
</evidence>
<dbReference type="EMBL" id="WIXP02000008">
    <property type="protein sequence ID" value="KAF6207100.1"/>
    <property type="molecule type" value="Genomic_DNA"/>
</dbReference>
<dbReference type="Pfam" id="PF16214">
    <property type="entry name" value="AC_N"/>
    <property type="match status" value="1"/>
</dbReference>
<dbReference type="Proteomes" id="UP000466442">
    <property type="component" value="Unassembled WGS sequence"/>
</dbReference>
<evidence type="ECO:0000256" key="12">
    <source>
        <dbReference type="ARBA" id="ARBA00023136"/>
    </source>
</evidence>
<dbReference type="GO" id="GO:0007189">
    <property type="term" value="P:adenylate cyclase-activating G protein-coupled receptor signaling pathway"/>
    <property type="evidence" value="ECO:0007669"/>
    <property type="project" value="TreeGrafter"/>
</dbReference>
<evidence type="ECO:0000256" key="3">
    <source>
        <dbReference type="ARBA" id="ARBA00004141"/>
    </source>
</evidence>
<feature type="transmembrane region" description="Helical" evidence="16">
    <location>
        <begin position="738"/>
        <end position="757"/>
    </location>
</feature>
<evidence type="ECO:0000256" key="6">
    <source>
        <dbReference type="ARBA" id="ARBA00022723"/>
    </source>
</evidence>
<feature type="region of interest" description="Disordered" evidence="15">
    <location>
        <begin position="867"/>
        <end position="891"/>
    </location>
</feature>
<dbReference type="FunFam" id="3.30.70.1230:FF:000002">
    <property type="entry name" value="Adenylate cyclase"/>
    <property type="match status" value="1"/>
</dbReference>
<evidence type="ECO:0000256" key="14">
    <source>
        <dbReference type="RuleBase" id="RU000405"/>
    </source>
</evidence>
<feature type="compositionally biased region" description="Polar residues" evidence="15">
    <location>
        <begin position="1362"/>
        <end position="1387"/>
    </location>
</feature>
<dbReference type="PROSITE" id="PS00452">
    <property type="entry name" value="GUANYLATE_CYCLASE_1"/>
    <property type="match status" value="1"/>
</dbReference>
<gene>
    <name evidence="17" type="ORF">GE061_018339</name>
</gene>
<dbReference type="EC" id="4.6.1.1" evidence="4"/>